<dbReference type="InterPro" id="IPR001029">
    <property type="entry name" value="Flagellin_N"/>
</dbReference>
<dbReference type="GO" id="GO:0005576">
    <property type="term" value="C:extracellular region"/>
    <property type="evidence" value="ECO:0007669"/>
    <property type="project" value="UniProtKB-SubCell"/>
</dbReference>
<dbReference type="GO" id="GO:0005198">
    <property type="term" value="F:structural molecule activity"/>
    <property type="evidence" value="ECO:0007669"/>
    <property type="project" value="InterPro"/>
</dbReference>
<accession>A0A562D2K0</accession>
<dbReference type="RefSeq" id="WP_028914523.1">
    <property type="nucleotide sequence ID" value="NZ_VLJS01000114.1"/>
</dbReference>
<dbReference type="GO" id="GO:0009424">
    <property type="term" value="C:bacterial-type flagellum hook"/>
    <property type="evidence" value="ECO:0007669"/>
    <property type="project" value="InterPro"/>
</dbReference>
<name>A0A562D2K0_9GAMM</name>
<organism evidence="7 8">
    <name type="scientific">Pseudoxanthomonas taiwanensis J19</name>
    <dbReference type="NCBI Taxonomy" id="935569"/>
    <lineage>
        <taxon>Bacteria</taxon>
        <taxon>Pseudomonadati</taxon>
        <taxon>Pseudomonadota</taxon>
        <taxon>Gammaproteobacteria</taxon>
        <taxon>Lysobacterales</taxon>
        <taxon>Lysobacteraceae</taxon>
        <taxon>Pseudoxanthomonas</taxon>
    </lineage>
</organism>
<dbReference type="OrthoDB" id="9768249at2"/>
<keyword evidence="7" id="KW-0969">Cilium</keyword>
<dbReference type="GO" id="GO:0071973">
    <property type="term" value="P:bacterial-type flagellum-dependent cell motility"/>
    <property type="evidence" value="ECO:0007669"/>
    <property type="project" value="InterPro"/>
</dbReference>
<dbReference type="InterPro" id="IPR001492">
    <property type="entry name" value="Flagellin"/>
</dbReference>
<comment type="subcellular location">
    <subcellularLocation>
        <location evidence="1">Bacterial flagellum</location>
    </subcellularLocation>
    <subcellularLocation>
        <location evidence="2">Secreted</location>
    </subcellularLocation>
</comment>
<reference evidence="7 8" key="1">
    <citation type="submission" date="2019-07" db="EMBL/GenBank/DDBJ databases">
        <title>Genome sequencing of lignin-degrading bacterial isolates.</title>
        <authorList>
            <person name="Gladden J."/>
        </authorList>
    </citation>
    <scope>NUCLEOTIDE SEQUENCE [LARGE SCALE GENOMIC DNA]</scope>
    <source>
        <strain evidence="7 8">J19</strain>
    </source>
</reference>
<evidence type="ECO:0000256" key="3">
    <source>
        <dbReference type="ARBA" id="ARBA00005709"/>
    </source>
</evidence>
<protein>
    <submittedName>
        <fullName evidence="7">Flagellar hook-associated protein 3 FlgL</fullName>
    </submittedName>
</protein>
<dbReference type="InterPro" id="IPR013384">
    <property type="entry name" value="Flagell_FlgL"/>
</dbReference>
<keyword evidence="7" id="KW-0282">Flagellum</keyword>
<keyword evidence="5" id="KW-0975">Bacterial flagellum</keyword>
<evidence type="ECO:0000313" key="7">
    <source>
        <dbReference type="EMBL" id="TWH03411.1"/>
    </source>
</evidence>
<dbReference type="NCBIfam" id="TIGR02550">
    <property type="entry name" value="flagell_flgL"/>
    <property type="match status" value="1"/>
</dbReference>
<dbReference type="Proteomes" id="UP000321583">
    <property type="component" value="Unassembled WGS sequence"/>
</dbReference>
<gene>
    <name evidence="7" type="ORF">L613_008000000150</name>
</gene>
<dbReference type="SUPFAM" id="SSF64518">
    <property type="entry name" value="Phase 1 flagellin"/>
    <property type="match status" value="1"/>
</dbReference>
<dbReference type="PANTHER" id="PTHR42792:SF1">
    <property type="entry name" value="FLAGELLAR HOOK-ASSOCIATED PROTEIN 3"/>
    <property type="match status" value="1"/>
</dbReference>
<dbReference type="EMBL" id="VLJS01000114">
    <property type="protein sequence ID" value="TWH03411.1"/>
    <property type="molecule type" value="Genomic_DNA"/>
</dbReference>
<proteinExistence type="inferred from homology"/>
<keyword evidence="8" id="KW-1185">Reference proteome</keyword>
<dbReference type="AlphaFoldDB" id="A0A562D2K0"/>
<keyword evidence="4" id="KW-0964">Secreted</keyword>
<dbReference type="PANTHER" id="PTHR42792">
    <property type="entry name" value="FLAGELLIN"/>
    <property type="match status" value="1"/>
</dbReference>
<evidence type="ECO:0000313" key="8">
    <source>
        <dbReference type="Proteomes" id="UP000321583"/>
    </source>
</evidence>
<evidence type="ECO:0000256" key="4">
    <source>
        <dbReference type="ARBA" id="ARBA00022525"/>
    </source>
</evidence>
<dbReference type="Gene3D" id="1.20.1330.10">
    <property type="entry name" value="f41 fragment of flagellin, N-terminal domain"/>
    <property type="match status" value="1"/>
</dbReference>
<evidence type="ECO:0000256" key="5">
    <source>
        <dbReference type="ARBA" id="ARBA00023143"/>
    </source>
</evidence>
<evidence type="ECO:0000256" key="2">
    <source>
        <dbReference type="ARBA" id="ARBA00004613"/>
    </source>
</evidence>
<comment type="caution">
    <text evidence="7">The sequence shown here is derived from an EMBL/GenBank/DDBJ whole genome shotgun (WGS) entry which is preliminary data.</text>
</comment>
<comment type="similarity">
    <text evidence="3">Belongs to the bacterial flagellin family.</text>
</comment>
<sequence length="303" mass="32190">MRIASSHLATTIQGTLADGNTRLSRLMEQMSSGKRVIRPSDDPIASVRLRMIERDEVLLAQYRSNIGTLTNQLQRNETHLQGMLDTVMSAHDLLVWALDGANSTGDLNAMATTLGSLRDTLHVSANAMDSEGNYLFSGTLTGTAPIGYDPTLPVGSRYSFDGNDKRQQVVVGNGLTQSGNVSVDSLAEVLNRIDAALAVLQDPAADASDPAMRAILAAAEAAMGAGMDSLTAKMGELGGARNTIALLDDTHAAMQVGNAAATEQVAGLDVAEAYDRLTRHTVAIQATYQVYGRIMQLNPYDLL</sequence>
<keyword evidence="7" id="KW-0966">Cell projection</keyword>
<feature type="domain" description="Flagellin N-terminal" evidence="6">
    <location>
        <begin position="8"/>
        <end position="140"/>
    </location>
</feature>
<evidence type="ECO:0000259" key="6">
    <source>
        <dbReference type="Pfam" id="PF00669"/>
    </source>
</evidence>
<evidence type="ECO:0000256" key="1">
    <source>
        <dbReference type="ARBA" id="ARBA00004365"/>
    </source>
</evidence>
<dbReference type="Pfam" id="PF00669">
    <property type="entry name" value="Flagellin_N"/>
    <property type="match status" value="1"/>
</dbReference>